<accession>A0ACB7P1T3</accession>
<comment type="caution">
    <text evidence="1">The sequence shown here is derived from an EMBL/GenBank/DDBJ whole genome shotgun (WGS) entry which is preliminary data.</text>
</comment>
<reference evidence="1 2" key="1">
    <citation type="journal article" date="2021" name="Nat. Commun.">
        <title>Genetic determinants of endophytism in the Arabidopsis root mycobiome.</title>
        <authorList>
            <person name="Mesny F."/>
            <person name="Miyauchi S."/>
            <person name="Thiergart T."/>
            <person name="Pickel B."/>
            <person name="Atanasova L."/>
            <person name="Karlsson M."/>
            <person name="Huettel B."/>
            <person name="Barry K.W."/>
            <person name="Haridas S."/>
            <person name="Chen C."/>
            <person name="Bauer D."/>
            <person name="Andreopoulos W."/>
            <person name="Pangilinan J."/>
            <person name="LaButti K."/>
            <person name="Riley R."/>
            <person name="Lipzen A."/>
            <person name="Clum A."/>
            <person name="Drula E."/>
            <person name="Henrissat B."/>
            <person name="Kohler A."/>
            <person name="Grigoriev I.V."/>
            <person name="Martin F.M."/>
            <person name="Hacquard S."/>
        </authorList>
    </citation>
    <scope>NUCLEOTIDE SEQUENCE [LARGE SCALE GENOMIC DNA]</scope>
    <source>
        <strain evidence="1 2">MPI-SDFR-AT-0079</strain>
    </source>
</reference>
<dbReference type="EMBL" id="JAGIZQ010000005">
    <property type="protein sequence ID" value="KAH6627882.1"/>
    <property type="molecule type" value="Genomic_DNA"/>
</dbReference>
<name>A0ACB7P1T3_9PEZI</name>
<proteinExistence type="predicted"/>
<protein>
    <submittedName>
        <fullName evidence="1">Amino acid transporter</fullName>
    </submittedName>
</protein>
<evidence type="ECO:0000313" key="2">
    <source>
        <dbReference type="Proteomes" id="UP000724584"/>
    </source>
</evidence>
<gene>
    <name evidence="1" type="ORF">F5144DRAFT_594014</name>
</gene>
<evidence type="ECO:0000313" key="1">
    <source>
        <dbReference type="EMBL" id="KAH6627882.1"/>
    </source>
</evidence>
<dbReference type="Proteomes" id="UP000724584">
    <property type="component" value="Unassembled WGS sequence"/>
</dbReference>
<keyword evidence="2" id="KW-1185">Reference proteome</keyword>
<sequence>MGSRNPTNWDQYERGGVSRTGSVSSFGNRSVQYESDSLLGRSTGSNQDDGEWTQHLRRRRSSVTNRLTALTDIGGVNSIRSFTRSWQRAAGFSEVIPQRPSFVFAPDQAPIAPSPDDAASGDLSPYSQQQRDIETGAGGSPSLIRQHLEAALRAGEQHPPRHDSPEPGASHGSLLHRSSSRDSREGKPLDGSDSDLLPPIFRIGSHTTTASAGGTSIFAIPPHLATPPLVGSYRSLVSGLDYGTVRSDVSGGGGGGDMAHAAALWRQQQEAGGNVPDGELPPILVKEVEQDGKFVLAVEGQSTLPQTVFNSTNVLIGVGLLSLPMGIKYAGWLCGMIALFLCAAVTGWTAKLLAKCMDLDPSLITFSDVAYISFGRNARIATSVLFTLELLAACVALIVLFADSLDILFPGFLSVTGWKIFCSLILMPLNFLPLRLLSFTSVIGIFSCFSIVLILVLDGLIKPTSPGSLIDPAETYMFPANWLTLPLSFGLLMSPWGGHGVFPNIYRDMRHPHKYNQALKISFSFTYLLDATTAIAGLLMFGDDVRDAITSNILREASYPRALAGLMCLCIAIIPLTKIPLNARPIVATVEVLLGLHQQAVAGPPEGFEADGGGGGFVHGLVGRGMGFRGVMKVVIRVGVVVVFLGISIAFPAFDSIMAFMGSALCFTICVTLPLAFYLKLFGPEISTREKALAFSVMVLSFILSVIGTVWAFLPKSLIGAEPAAPELR</sequence>
<organism evidence="1 2">
    <name type="scientific">Chaetomium tenue</name>
    <dbReference type="NCBI Taxonomy" id="1854479"/>
    <lineage>
        <taxon>Eukaryota</taxon>
        <taxon>Fungi</taxon>
        <taxon>Dikarya</taxon>
        <taxon>Ascomycota</taxon>
        <taxon>Pezizomycotina</taxon>
        <taxon>Sordariomycetes</taxon>
        <taxon>Sordariomycetidae</taxon>
        <taxon>Sordariales</taxon>
        <taxon>Chaetomiaceae</taxon>
        <taxon>Chaetomium</taxon>
    </lineage>
</organism>